<evidence type="ECO:0000256" key="2">
    <source>
        <dbReference type="ARBA" id="ARBA00022695"/>
    </source>
</evidence>
<dbReference type="RefSeq" id="WP_177242537.1">
    <property type="nucleotide sequence ID" value="NZ_FOKG01000004.1"/>
</dbReference>
<dbReference type="InterPro" id="IPR029044">
    <property type="entry name" value="Nucleotide-diphossugar_trans"/>
</dbReference>
<organism evidence="3 4">
    <name type="scientific">Amycolatopsis marina</name>
    <dbReference type="NCBI Taxonomy" id="490629"/>
    <lineage>
        <taxon>Bacteria</taxon>
        <taxon>Bacillati</taxon>
        <taxon>Actinomycetota</taxon>
        <taxon>Actinomycetes</taxon>
        <taxon>Pseudonocardiales</taxon>
        <taxon>Pseudonocardiaceae</taxon>
        <taxon>Amycolatopsis</taxon>
    </lineage>
</organism>
<dbReference type="InterPro" id="IPR034683">
    <property type="entry name" value="IspD/TarI"/>
</dbReference>
<evidence type="ECO:0000256" key="1">
    <source>
        <dbReference type="ARBA" id="ARBA00022679"/>
    </source>
</evidence>
<dbReference type="Pfam" id="PF01128">
    <property type="entry name" value="IspD"/>
    <property type="match status" value="1"/>
</dbReference>
<dbReference type="PANTHER" id="PTHR32125:SF4">
    <property type="entry name" value="2-C-METHYL-D-ERYTHRITOL 4-PHOSPHATE CYTIDYLYLTRANSFERASE, CHLOROPLASTIC"/>
    <property type="match status" value="1"/>
</dbReference>
<reference evidence="4" key="1">
    <citation type="submission" date="2016-10" db="EMBL/GenBank/DDBJ databases">
        <authorList>
            <person name="Varghese N."/>
            <person name="Submissions S."/>
        </authorList>
    </citation>
    <scope>NUCLEOTIDE SEQUENCE [LARGE SCALE GENOMIC DNA]</scope>
    <source>
        <strain evidence="4">CGMCC 4.3568</strain>
    </source>
</reference>
<gene>
    <name evidence="3" type="ORF">SAMN05216266_104205</name>
</gene>
<sequence>MRAAQGCDTAVVALVPYDRDDRAPAVESAALAHVRDEPVLVHTLRGLLGSGVVDRVVLAVPPADSPDHSAYAGCVAALESAGTRLAQVHCGAGRTHAVRSAFAAHLLDDADVVLVHDSTRPFVPPSVLRSVAAAVRAGAPAVVPVEAVTDTIKVVADGTIRSTHDRSGLRSVQSPHGFSAAELRRRVAADGPGLDDAVSDATTVAGHPHAVRLSTPFDITVAEALLADEQHQAGGHQ</sequence>
<keyword evidence="1 3" id="KW-0808">Transferase</keyword>
<keyword evidence="4" id="KW-1185">Reference proteome</keyword>
<dbReference type="GO" id="GO:0050518">
    <property type="term" value="F:2-C-methyl-D-erythritol 4-phosphate cytidylyltransferase activity"/>
    <property type="evidence" value="ECO:0007669"/>
    <property type="project" value="TreeGrafter"/>
</dbReference>
<evidence type="ECO:0000313" key="4">
    <source>
        <dbReference type="Proteomes" id="UP000243799"/>
    </source>
</evidence>
<name>A0A1I0Y3J6_9PSEU</name>
<dbReference type="SUPFAM" id="SSF53448">
    <property type="entry name" value="Nucleotide-diphospho-sugar transferases"/>
    <property type="match status" value="1"/>
</dbReference>
<proteinExistence type="predicted"/>
<dbReference type="PANTHER" id="PTHR32125">
    <property type="entry name" value="2-C-METHYL-D-ERYTHRITOL 4-PHOSPHATE CYTIDYLYLTRANSFERASE, CHLOROPLASTIC"/>
    <property type="match status" value="1"/>
</dbReference>
<accession>A0A1I0Y3J6</accession>
<dbReference type="InterPro" id="IPR050088">
    <property type="entry name" value="IspD/TarI_cytidylyltransf_bact"/>
</dbReference>
<dbReference type="EMBL" id="FOKG01000004">
    <property type="protein sequence ID" value="SFB07744.1"/>
    <property type="molecule type" value="Genomic_DNA"/>
</dbReference>
<dbReference type="Gene3D" id="3.90.550.10">
    <property type="entry name" value="Spore Coat Polysaccharide Biosynthesis Protein SpsA, Chain A"/>
    <property type="match status" value="1"/>
</dbReference>
<dbReference type="Proteomes" id="UP000243799">
    <property type="component" value="Unassembled WGS sequence"/>
</dbReference>
<keyword evidence="2 3" id="KW-0548">Nucleotidyltransferase</keyword>
<dbReference type="STRING" id="490629.SAMN05216266_104205"/>
<dbReference type="AlphaFoldDB" id="A0A1I0Y3J6"/>
<protein>
    <submittedName>
        <fullName evidence="3">2-C-methyl-D-erythritol 4-phosphate cytidylyltransferase</fullName>
    </submittedName>
</protein>
<evidence type="ECO:0000313" key="3">
    <source>
        <dbReference type="EMBL" id="SFB07744.1"/>
    </source>
</evidence>